<dbReference type="InterPro" id="IPR002575">
    <property type="entry name" value="Aminoglycoside_PTrfase"/>
</dbReference>
<comment type="caution">
    <text evidence="2">The sequence shown here is derived from an EMBL/GenBank/DDBJ whole genome shotgun (WGS) entry which is preliminary data.</text>
</comment>
<dbReference type="Proteomes" id="UP000253507">
    <property type="component" value="Unassembled WGS sequence"/>
</dbReference>
<dbReference type="AlphaFoldDB" id="A0A367EB84"/>
<dbReference type="RefSeq" id="WP_114017841.1">
    <property type="nucleotide sequence ID" value="NZ_QOIM01000041.1"/>
</dbReference>
<reference evidence="2 3" key="1">
    <citation type="submission" date="2018-06" db="EMBL/GenBank/DDBJ databases">
        <title>Streptomyces reniochalinae sp. nov. and Streptomyces diacarnus sp. nov. from marine sponges.</title>
        <authorList>
            <person name="Li L."/>
        </authorList>
    </citation>
    <scope>NUCLEOTIDE SEQUENCE [LARGE SCALE GENOMIC DNA]</scope>
    <source>
        <strain evidence="2 3">LHW50302</strain>
    </source>
</reference>
<organism evidence="2 3">
    <name type="scientific">Streptomyces reniochalinae</name>
    <dbReference type="NCBI Taxonomy" id="2250578"/>
    <lineage>
        <taxon>Bacteria</taxon>
        <taxon>Bacillati</taxon>
        <taxon>Actinomycetota</taxon>
        <taxon>Actinomycetes</taxon>
        <taxon>Kitasatosporales</taxon>
        <taxon>Streptomycetaceae</taxon>
        <taxon>Streptomyces</taxon>
    </lineage>
</organism>
<proteinExistence type="predicted"/>
<gene>
    <name evidence="2" type="ORF">DQ392_24325</name>
</gene>
<evidence type="ECO:0000313" key="2">
    <source>
        <dbReference type="EMBL" id="RCG15314.1"/>
    </source>
</evidence>
<keyword evidence="2" id="KW-0808">Transferase</keyword>
<feature type="domain" description="Aminoglycoside phosphotransferase" evidence="1">
    <location>
        <begin position="54"/>
        <end position="256"/>
    </location>
</feature>
<protein>
    <submittedName>
        <fullName evidence="2">Aminoglycoside phosphotransferase family protein</fullName>
    </submittedName>
</protein>
<dbReference type="GO" id="GO:0016740">
    <property type="term" value="F:transferase activity"/>
    <property type="evidence" value="ECO:0007669"/>
    <property type="project" value="UniProtKB-KW"/>
</dbReference>
<evidence type="ECO:0000313" key="3">
    <source>
        <dbReference type="Proteomes" id="UP000253507"/>
    </source>
</evidence>
<dbReference type="EMBL" id="QOIM01000041">
    <property type="protein sequence ID" value="RCG15314.1"/>
    <property type="molecule type" value="Genomic_DNA"/>
</dbReference>
<evidence type="ECO:0000259" key="1">
    <source>
        <dbReference type="Pfam" id="PF01636"/>
    </source>
</evidence>
<keyword evidence="3" id="KW-1185">Reference proteome</keyword>
<dbReference type="OrthoDB" id="115252at2"/>
<dbReference type="Pfam" id="PF01636">
    <property type="entry name" value="APH"/>
    <property type="match status" value="1"/>
</dbReference>
<dbReference type="SUPFAM" id="SSF56112">
    <property type="entry name" value="Protein kinase-like (PK-like)"/>
    <property type="match status" value="1"/>
</dbReference>
<name>A0A367EB84_9ACTN</name>
<dbReference type="InterPro" id="IPR011009">
    <property type="entry name" value="Kinase-like_dom_sf"/>
</dbReference>
<sequence>MPGFLTPDQLAARTSRARDAAVAAGRALGLTVTDARVLHDVFSVVVHLAPSPVVVRVPTVLPSYADPDTQAERQRRELDVVGRLAREGTPVIPPSPLVPAEPVRRDGFSMTLWQYVEQDSGAEPDYVRNCGLVAGLHAALRAYPGQLPFLSAAEPEFVTDSFAVLADRPDLLPAADLDRARREWEILEPVVRSRAGFEAAFPGIDLQPIHGDAPAANIVTTEDGELYSDFELVTYGPAEWDLAGLGPEGEAAYNAAARRAGTRELDERVLRLVNAVGACRAVACLALAPQLPLLVEAVEPALDSWRAAPFAGGLSDLSAGG</sequence>
<accession>A0A367EB84</accession>